<evidence type="ECO:0000256" key="6">
    <source>
        <dbReference type="ARBA" id="ARBA00023016"/>
    </source>
</evidence>
<keyword evidence="7" id="KW-0238">DNA-binding</keyword>
<dbReference type="NCBIfam" id="TIGR00416">
    <property type="entry name" value="sms"/>
    <property type="match status" value="1"/>
</dbReference>
<dbReference type="PANTHER" id="PTHR32472:SF10">
    <property type="entry name" value="DNA REPAIR PROTEIN RADA-LIKE PROTEIN"/>
    <property type="match status" value="1"/>
</dbReference>
<evidence type="ECO:0000256" key="4">
    <source>
        <dbReference type="ARBA" id="ARBA00022801"/>
    </source>
</evidence>
<dbReference type="InterPro" id="IPR020588">
    <property type="entry name" value="RecA_ATP-bd"/>
</dbReference>
<name>X0S8W7_9ZZZZ</name>
<dbReference type="PRINTS" id="PR01874">
    <property type="entry name" value="DNAREPAIRADA"/>
</dbReference>
<dbReference type="GO" id="GO:0000725">
    <property type="term" value="P:recombinational repair"/>
    <property type="evidence" value="ECO:0007669"/>
    <property type="project" value="TreeGrafter"/>
</dbReference>
<proteinExistence type="predicted"/>
<dbReference type="EMBL" id="BARS01006643">
    <property type="protein sequence ID" value="GAF71636.1"/>
    <property type="molecule type" value="Genomic_DNA"/>
</dbReference>
<reference evidence="10" key="1">
    <citation type="journal article" date="2014" name="Front. Microbiol.">
        <title>High frequency of phylogenetically diverse reductive dehalogenase-homologous genes in deep subseafloor sedimentary metagenomes.</title>
        <authorList>
            <person name="Kawai M."/>
            <person name="Futagami T."/>
            <person name="Toyoda A."/>
            <person name="Takaki Y."/>
            <person name="Nishi S."/>
            <person name="Hori S."/>
            <person name="Arai W."/>
            <person name="Tsubouchi T."/>
            <person name="Morono Y."/>
            <person name="Uchiyama I."/>
            <person name="Ito T."/>
            <person name="Fujiyama A."/>
            <person name="Inagaki F."/>
            <person name="Takami H."/>
        </authorList>
    </citation>
    <scope>NUCLEOTIDE SEQUENCE</scope>
    <source>
        <strain evidence="10">Expedition CK06-06</strain>
    </source>
</reference>
<evidence type="ECO:0000256" key="7">
    <source>
        <dbReference type="ARBA" id="ARBA00023125"/>
    </source>
</evidence>
<evidence type="ECO:0000256" key="8">
    <source>
        <dbReference type="ARBA" id="ARBA00023204"/>
    </source>
</evidence>
<dbReference type="GO" id="GO:0005524">
    <property type="term" value="F:ATP binding"/>
    <property type="evidence" value="ECO:0007669"/>
    <property type="project" value="UniProtKB-KW"/>
</dbReference>
<dbReference type="Gene3D" id="3.40.50.300">
    <property type="entry name" value="P-loop containing nucleotide triphosphate hydrolases"/>
    <property type="match status" value="1"/>
</dbReference>
<dbReference type="Gene3D" id="3.30.230.10">
    <property type="match status" value="1"/>
</dbReference>
<dbReference type="GO" id="GO:0046872">
    <property type="term" value="F:metal ion binding"/>
    <property type="evidence" value="ECO:0007669"/>
    <property type="project" value="UniProtKB-KW"/>
</dbReference>
<protein>
    <recommendedName>
        <fullName evidence="9">RecA family profile 1 domain-containing protein</fullName>
    </recommendedName>
</protein>
<feature type="non-terminal residue" evidence="10">
    <location>
        <position position="1"/>
    </location>
</feature>
<dbReference type="SUPFAM" id="SSF54211">
    <property type="entry name" value="Ribosomal protein S5 domain 2-like"/>
    <property type="match status" value="1"/>
</dbReference>
<dbReference type="InterPro" id="IPR014774">
    <property type="entry name" value="KaiC-like_dom"/>
</dbReference>
<dbReference type="GO" id="GO:0006508">
    <property type="term" value="P:proteolysis"/>
    <property type="evidence" value="ECO:0007669"/>
    <property type="project" value="InterPro"/>
</dbReference>
<dbReference type="GO" id="GO:0005829">
    <property type="term" value="C:cytosol"/>
    <property type="evidence" value="ECO:0007669"/>
    <property type="project" value="TreeGrafter"/>
</dbReference>
<keyword evidence="2" id="KW-0547">Nucleotide-binding</keyword>
<keyword evidence="4" id="KW-0378">Hydrolase</keyword>
<evidence type="ECO:0000259" key="9">
    <source>
        <dbReference type="PROSITE" id="PS50162"/>
    </source>
</evidence>
<dbReference type="SUPFAM" id="SSF52540">
    <property type="entry name" value="P-loop containing nucleoside triphosphate hydrolases"/>
    <property type="match status" value="1"/>
</dbReference>
<comment type="caution">
    <text evidence="10">The sequence shown here is derived from an EMBL/GenBank/DDBJ whole genome shotgun (WGS) entry which is preliminary data.</text>
</comment>
<dbReference type="GO" id="GO:0004252">
    <property type="term" value="F:serine-type endopeptidase activity"/>
    <property type="evidence" value="ECO:0007669"/>
    <property type="project" value="InterPro"/>
</dbReference>
<sequence length="360" mass="39427">LGGNPGIGKSTLALQMLGKVKKPSLYISAEESADQIAMRAKRLQISSSEMQLSGENHIEDILEQIILIKPEFVIIDSIQTVYSDSIDSLPGSVSQIRESGQQLLQICKERGVTIILIGHVTKEGIIAGPRMLEHMVDTVLYLEGDDRYDHRILRAVKNRFGATNEVGIFQMQSQGLIEVENPSELFLAERSVDVAGTAIFPSIEGTRPILVEVQALVSNASFGTPQRNVNGFDLRRLSMLLAVLERRLKLPMGTRDTFVNLVGGLRIDDPAADLAVIGAIASSALDKPIPQDMILIGEVGLAGEVRSVSQLEKRLIESQTLGFKSAIVPKFGFKKASQTPENIKYYQVDSVKKVFDLIFA</sequence>
<dbReference type="Pfam" id="PF05362">
    <property type="entry name" value="Lon_C"/>
    <property type="match status" value="1"/>
</dbReference>
<evidence type="ECO:0000256" key="2">
    <source>
        <dbReference type="ARBA" id="ARBA00022741"/>
    </source>
</evidence>
<dbReference type="InterPro" id="IPR008269">
    <property type="entry name" value="Lon_proteolytic"/>
</dbReference>
<keyword evidence="5" id="KW-0067">ATP-binding</keyword>
<dbReference type="GO" id="GO:0004176">
    <property type="term" value="F:ATP-dependent peptidase activity"/>
    <property type="evidence" value="ECO:0007669"/>
    <property type="project" value="InterPro"/>
</dbReference>
<dbReference type="GO" id="GO:0140664">
    <property type="term" value="F:ATP-dependent DNA damage sensor activity"/>
    <property type="evidence" value="ECO:0007669"/>
    <property type="project" value="InterPro"/>
</dbReference>
<dbReference type="InterPro" id="IPR027417">
    <property type="entry name" value="P-loop_NTPase"/>
</dbReference>
<dbReference type="Pfam" id="PF06745">
    <property type="entry name" value="ATPase"/>
    <property type="match status" value="1"/>
</dbReference>
<dbReference type="InterPro" id="IPR003593">
    <property type="entry name" value="AAA+_ATPase"/>
</dbReference>
<dbReference type="AlphaFoldDB" id="X0S8W7"/>
<dbReference type="InterPro" id="IPR020568">
    <property type="entry name" value="Ribosomal_Su5_D2-typ_SF"/>
</dbReference>
<dbReference type="PROSITE" id="PS50162">
    <property type="entry name" value="RECA_2"/>
    <property type="match status" value="1"/>
</dbReference>
<dbReference type="PANTHER" id="PTHR32472">
    <property type="entry name" value="DNA REPAIR PROTEIN RADA"/>
    <property type="match status" value="1"/>
</dbReference>
<evidence type="ECO:0000313" key="10">
    <source>
        <dbReference type="EMBL" id="GAF71636.1"/>
    </source>
</evidence>
<dbReference type="InterPro" id="IPR014721">
    <property type="entry name" value="Ribsml_uS5_D2-typ_fold_subgr"/>
</dbReference>
<dbReference type="GO" id="GO:0003684">
    <property type="term" value="F:damaged DNA binding"/>
    <property type="evidence" value="ECO:0007669"/>
    <property type="project" value="InterPro"/>
</dbReference>
<keyword evidence="3" id="KW-0227">DNA damage</keyword>
<gene>
    <name evidence="10" type="ORF">S01H1_12919</name>
</gene>
<organism evidence="10">
    <name type="scientific">marine sediment metagenome</name>
    <dbReference type="NCBI Taxonomy" id="412755"/>
    <lineage>
        <taxon>unclassified sequences</taxon>
        <taxon>metagenomes</taxon>
        <taxon>ecological metagenomes</taxon>
    </lineage>
</organism>
<dbReference type="InterPro" id="IPR004504">
    <property type="entry name" value="DNA_repair_RadA"/>
</dbReference>
<evidence type="ECO:0000256" key="3">
    <source>
        <dbReference type="ARBA" id="ARBA00022763"/>
    </source>
</evidence>
<feature type="domain" description="RecA family profile 1" evidence="9">
    <location>
        <begin position="1"/>
        <end position="120"/>
    </location>
</feature>
<keyword evidence="6" id="KW-0346">Stress response</keyword>
<keyword evidence="1" id="KW-0479">Metal-binding</keyword>
<evidence type="ECO:0000256" key="5">
    <source>
        <dbReference type="ARBA" id="ARBA00022840"/>
    </source>
</evidence>
<accession>X0S8W7</accession>
<evidence type="ECO:0000256" key="1">
    <source>
        <dbReference type="ARBA" id="ARBA00022723"/>
    </source>
</evidence>
<dbReference type="SMART" id="SM00382">
    <property type="entry name" value="AAA"/>
    <property type="match status" value="1"/>
</dbReference>
<keyword evidence="8" id="KW-0234">DNA repair</keyword>